<dbReference type="Proteomes" id="UP000652761">
    <property type="component" value="Unassembled WGS sequence"/>
</dbReference>
<accession>A0A843XE98</accession>
<keyword evidence="2" id="KW-1133">Transmembrane helix</keyword>
<feature type="transmembrane region" description="Helical" evidence="2">
    <location>
        <begin position="61"/>
        <end position="83"/>
    </location>
</feature>
<organism evidence="3 4">
    <name type="scientific">Colocasia esculenta</name>
    <name type="common">Wild taro</name>
    <name type="synonym">Arum esculentum</name>
    <dbReference type="NCBI Taxonomy" id="4460"/>
    <lineage>
        <taxon>Eukaryota</taxon>
        <taxon>Viridiplantae</taxon>
        <taxon>Streptophyta</taxon>
        <taxon>Embryophyta</taxon>
        <taxon>Tracheophyta</taxon>
        <taxon>Spermatophyta</taxon>
        <taxon>Magnoliopsida</taxon>
        <taxon>Liliopsida</taxon>
        <taxon>Araceae</taxon>
        <taxon>Aroideae</taxon>
        <taxon>Colocasieae</taxon>
        <taxon>Colocasia</taxon>
    </lineage>
</organism>
<name>A0A843XE98_COLES</name>
<proteinExistence type="predicted"/>
<feature type="region of interest" description="Disordered" evidence="1">
    <location>
        <begin position="129"/>
        <end position="169"/>
    </location>
</feature>
<keyword evidence="2" id="KW-0472">Membrane</keyword>
<keyword evidence="4" id="KW-1185">Reference proteome</keyword>
<gene>
    <name evidence="3" type="ORF">Taro_050477</name>
</gene>
<sequence>MEETTLLQEMFGLLTQFRLTANTADRWTWRWEKSGCFSVKSAYHMLIDGGWNPRGGSPTPFFFFFLHVSPFLFSVFFLSHALLCRISLVSERTSHTLCPHHPSAQADPYLQLAEQGPRAPAARITPVHRQDPRQQPTHATLCTPPGVCASPNASPATPPSSRRECEGSAPRALVHAIRQDASNPAASLWPLPCPHPSANSCARAVPPHHLPRDSLRLLPPPCRLSGPGFRDFPQGRTSGQASGCFGPFPASLALHVIAPKRGGHATTEVRQ</sequence>
<reference evidence="3" key="1">
    <citation type="submission" date="2017-07" db="EMBL/GenBank/DDBJ databases">
        <title>Taro Niue Genome Assembly and Annotation.</title>
        <authorList>
            <person name="Atibalentja N."/>
            <person name="Keating K."/>
            <person name="Fields C.J."/>
        </authorList>
    </citation>
    <scope>NUCLEOTIDE SEQUENCE</scope>
    <source>
        <strain evidence="3">Niue_2</strain>
        <tissue evidence="3">Leaf</tissue>
    </source>
</reference>
<dbReference type="EMBL" id="NMUH01007593">
    <property type="protein sequence ID" value="MQM17507.1"/>
    <property type="molecule type" value="Genomic_DNA"/>
</dbReference>
<evidence type="ECO:0000313" key="4">
    <source>
        <dbReference type="Proteomes" id="UP000652761"/>
    </source>
</evidence>
<evidence type="ECO:0000256" key="1">
    <source>
        <dbReference type="SAM" id="MobiDB-lite"/>
    </source>
</evidence>
<evidence type="ECO:0000256" key="2">
    <source>
        <dbReference type="SAM" id="Phobius"/>
    </source>
</evidence>
<protein>
    <submittedName>
        <fullName evidence="3">Uncharacterized protein</fullName>
    </submittedName>
</protein>
<keyword evidence="2" id="KW-0812">Transmembrane</keyword>
<dbReference type="AlphaFoldDB" id="A0A843XE98"/>
<evidence type="ECO:0000313" key="3">
    <source>
        <dbReference type="EMBL" id="MQM17507.1"/>
    </source>
</evidence>
<comment type="caution">
    <text evidence="3">The sequence shown here is derived from an EMBL/GenBank/DDBJ whole genome shotgun (WGS) entry which is preliminary data.</text>
</comment>